<dbReference type="InterPro" id="IPR050982">
    <property type="entry name" value="Auxin_biosynth/cation_transpt"/>
</dbReference>
<proteinExistence type="predicted"/>
<dbReference type="GO" id="GO:0004497">
    <property type="term" value="F:monooxygenase activity"/>
    <property type="evidence" value="ECO:0007669"/>
    <property type="project" value="TreeGrafter"/>
</dbReference>
<dbReference type="SUPFAM" id="SSF51905">
    <property type="entry name" value="FAD/NAD(P)-binding domain"/>
    <property type="match status" value="2"/>
</dbReference>
<dbReference type="Pfam" id="PF13738">
    <property type="entry name" value="Pyr_redox_3"/>
    <property type="match status" value="1"/>
</dbReference>
<dbReference type="PRINTS" id="PR00368">
    <property type="entry name" value="FADPNR"/>
</dbReference>
<evidence type="ECO:0000313" key="2">
    <source>
        <dbReference type="EMBL" id="TYR65264.1"/>
    </source>
</evidence>
<reference evidence="2 3" key="1">
    <citation type="submission" date="2019-08" db="EMBL/GenBank/DDBJ databases">
        <title>Draft genome for granaticin producer strain Streptomyces parvus C05.</title>
        <authorList>
            <person name="Gonzalez-Pimentel J.L."/>
        </authorList>
    </citation>
    <scope>NUCLEOTIDE SEQUENCE [LARGE SCALE GENOMIC DNA]</scope>
    <source>
        <strain evidence="2 3">C05</strain>
    </source>
</reference>
<accession>A0A5D4JK08</accession>
<keyword evidence="1" id="KW-0560">Oxidoreductase</keyword>
<gene>
    <name evidence="2" type="ORF">FY004_07125</name>
</gene>
<dbReference type="Gene3D" id="3.50.50.60">
    <property type="entry name" value="FAD/NAD(P)-binding domain"/>
    <property type="match status" value="1"/>
</dbReference>
<dbReference type="AlphaFoldDB" id="A0A5D4JK08"/>
<dbReference type="RefSeq" id="WP_055643692.1">
    <property type="nucleotide sequence ID" value="NZ_JBIRRC010000029.1"/>
</dbReference>
<dbReference type="GO" id="GO:0050660">
    <property type="term" value="F:flavin adenine dinucleotide binding"/>
    <property type="evidence" value="ECO:0007669"/>
    <property type="project" value="TreeGrafter"/>
</dbReference>
<dbReference type="PANTHER" id="PTHR43539">
    <property type="entry name" value="FLAVIN-BINDING MONOOXYGENASE-LIKE PROTEIN (AFU_ORTHOLOGUE AFUA_4G09220)"/>
    <property type="match status" value="1"/>
</dbReference>
<dbReference type="EMBL" id="VSZQ01000027">
    <property type="protein sequence ID" value="TYR65264.1"/>
    <property type="molecule type" value="Genomic_DNA"/>
</dbReference>
<evidence type="ECO:0000313" key="3">
    <source>
        <dbReference type="Proteomes" id="UP000323242"/>
    </source>
</evidence>
<organism evidence="2 3">
    <name type="scientific">Streptomyces parvus</name>
    <dbReference type="NCBI Taxonomy" id="66428"/>
    <lineage>
        <taxon>Bacteria</taxon>
        <taxon>Bacillati</taxon>
        <taxon>Actinomycetota</taxon>
        <taxon>Actinomycetes</taxon>
        <taxon>Kitasatosporales</taxon>
        <taxon>Streptomycetaceae</taxon>
        <taxon>Streptomyces</taxon>
    </lineage>
</organism>
<keyword evidence="3" id="KW-1185">Reference proteome</keyword>
<protein>
    <submittedName>
        <fullName evidence="2">NAD(P)/FAD-dependent oxidoreductase</fullName>
    </submittedName>
</protein>
<comment type="caution">
    <text evidence="2">The sequence shown here is derived from an EMBL/GenBank/DDBJ whole genome shotgun (WGS) entry which is preliminary data.</text>
</comment>
<dbReference type="GeneID" id="95689429"/>
<name>A0A5D4JK08_9ACTN</name>
<dbReference type="InterPro" id="IPR036188">
    <property type="entry name" value="FAD/NAD-bd_sf"/>
</dbReference>
<dbReference type="PRINTS" id="PR00469">
    <property type="entry name" value="PNDRDTASEII"/>
</dbReference>
<sequence length="357" mass="38027">MEQFDVVVIGGGQSGLAAAEALVGEGLRPVVLEASDRATGSWPRYYDSLTLFSPARFSALPGLPFGGDGDRYPHRDDVVDYLSRYADRLDVEVRTRTRVVSVEHDGGGFSVTIADGRRVEAAGIVAATGAFGNPLLPALPGQEGFTGEVVHAADYRRPAPYAGKRVIVVGGGNTAVQVGYELAEVADVTLASRNPVQFLAQIREGRDVHHWLTSTGFDQLPPAWLIHYIGGTLVLDGGRYRKALESGHLARRAMFTALEGDAVVWGDGSREKTDTVLLATGYRSSLDYLKPLGALDADGMPLHRGGLSLTHPGLVYLGLEFQRSFASNTLRGVGRDAAYVIPPLAAHIRKAPAAAGL</sequence>
<dbReference type="Proteomes" id="UP000323242">
    <property type="component" value="Unassembled WGS sequence"/>
</dbReference>
<evidence type="ECO:0000256" key="1">
    <source>
        <dbReference type="ARBA" id="ARBA00023002"/>
    </source>
</evidence>
<dbReference type="PANTHER" id="PTHR43539:SF78">
    <property type="entry name" value="FLAVIN-CONTAINING MONOOXYGENASE"/>
    <property type="match status" value="1"/>
</dbReference>